<comment type="caution">
    <text evidence="2">The sequence shown here is derived from an EMBL/GenBank/DDBJ whole genome shotgun (WGS) entry which is preliminary data.</text>
</comment>
<keyword evidence="1" id="KW-0472">Membrane</keyword>
<feature type="transmembrane region" description="Helical" evidence="1">
    <location>
        <begin position="56"/>
        <end position="74"/>
    </location>
</feature>
<reference evidence="2" key="1">
    <citation type="journal article" date="2014" name="Front. Microbiol.">
        <title>High frequency of phylogenetically diverse reductive dehalogenase-homologous genes in deep subseafloor sedimentary metagenomes.</title>
        <authorList>
            <person name="Kawai M."/>
            <person name="Futagami T."/>
            <person name="Toyoda A."/>
            <person name="Takaki Y."/>
            <person name="Nishi S."/>
            <person name="Hori S."/>
            <person name="Arai W."/>
            <person name="Tsubouchi T."/>
            <person name="Morono Y."/>
            <person name="Uchiyama I."/>
            <person name="Ito T."/>
            <person name="Fujiyama A."/>
            <person name="Inagaki F."/>
            <person name="Takami H."/>
        </authorList>
    </citation>
    <scope>NUCLEOTIDE SEQUENCE</scope>
    <source>
        <strain evidence="2">Expedition CK06-06</strain>
    </source>
</reference>
<evidence type="ECO:0000256" key="1">
    <source>
        <dbReference type="SAM" id="Phobius"/>
    </source>
</evidence>
<organism evidence="2">
    <name type="scientific">marine sediment metagenome</name>
    <dbReference type="NCBI Taxonomy" id="412755"/>
    <lineage>
        <taxon>unclassified sequences</taxon>
        <taxon>metagenomes</taxon>
        <taxon>ecological metagenomes</taxon>
    </lineage>
</organism>
<name>X1RST2_9ZZZZ</name>
<keyword evidence="1" id="KW-1133">Transmembrane helix</keyword>
<accession>X1RST2</accession>
<protein>
    <submittedName>
        <fullName evidence="2">Uncharacterized protein</fullName>
    </submittedName>
</protein>
<sequence length="80" mass="8621">MDGVEQSEPSTIVIEDKTNHLFHHVWVNGNLKPSIIDSVAAASASLTGAAKTMIDLIPLFYVIALLLAVIYWAIGTAKTK</sequence>
<dbReference type="EMBL" id="BARV01037045">
    <property type="protein sequence ID" value="GAI58564.1"/>
    <property type="molecule type" value="Genomic_DNA"/>
</dbReference>
<keyword evidence="1" id="KW-0812">Transmembrane</keyword>
<proteinExistence type="predicted"/>
<dbReference type="AlphaFoldDB" id="X1RST2"/>
<gene>
    <name evidence="2" type="ORF">S06H3_57397</name>
</gene>
<evidence type="ECO:0000313" key="2">
    <source>
        <dbReference type="EMBL" id="GAI58564.1"/>
    </source>
</evidence>